<evidence type="ECO:0000313" key="4">
    <source>
        <dbReference type="Proteomes" id="UP000595140"/>
    </source>
</evidence>
<feature type="coiled-coil region" evidence="1">
    <location>
        <begin position="386"/>
        <end position="441"/>
    </location>
</feature>
<feature type="region of interest" description="Disordered" evidence="2">
    <location>
        <begin position="336"/>
        <end position="365"/>
    </location>
</feature>
<evidence type="ECO:0000313" key="3">
    <source>
        <dbReference type="EMBL" id="VFQ69267.1"/>
    </source>
</evidence>
<organism evidence="3 4">
    <name type="scientific">Cuscuta campestris</name>
    <dbReference type="NCBI Taxonomy" id="132261"/>
    <lineage>
        <taxon>Eukaryota</taxon>
        <taxon>Viridiplantae</taxon>
        <taxon>Streptophyta</taxon>
        <taxon>Embryophyta</taxon>
        <taxon>Tracheophyta</taxon>
        <taxon>Spermatophyta</taxon>
        <taxon>Magnoliopsida</taxon>
        <taxon>eudicotyledons</taxon>
        <taxon>Gunneridae</taxon>
        <taxon>Pentapetalae</taxon>
        <taxon>asterids</taxon>
        <taxon>lamiids</taxon>
        <taxon>Solanales</taxon>
        <taxon>Convolvulaceae</taxon>
        <taxon>Cuscuteae</taxon>
        <taxon>Cuscuta</taxon>
        <taxon>Cuscuta subgen. Grammica</taxon>
        <taxon>Cuscuta sect. Cleistogrammica</taxon>
    </lineage>
</organism>
<evidence type="ECO:0000256" key="2">
    <source>
        <dbReference type="SAM" id="MobiDB-lite"/>
    </source>
</evidence>
<keyword evidence="4" id="KW-1185">Reference proteome</keyword>
<accession>A0A484KZJ1</accession>
<dbReference type="EMBL" id="OOIL02000779">
    <property type="protein sequence ID" value="VFQ69267.1"/>
    <property type="molecule type" value="Genomic_DNA"/>
</dbReference>
<dbReference type="Proteomes" id="UP000595140">
    <property type="component" value="Unassembled WGS sequence"/>
</dbReference>
<sequence length="530" mass="58452">MFDVRSGSKETLRFVVVSSHQGQAFLSGLPPSNRGWKDKYVSIKFPLGAFPFAQNAWGKRMKVQVKPREADDLAGWETTLRAGDATTRGPYNVGKWGVYSGWETDPELEIILTEVIPDAIPIRRVKGSKAPFSTPAGSLRPRMKKEKVVKFSSKFATPKIVAEEPPTAQPLSEPFGHLFSLDEQPAQSHQGTSQPIHSGELYINVDTMEFDNMLAETGHTSEAGMGGQQAEGGHDEKEASEEALQRKRRRTQVVDQQAQSSGAGKGIGEPRVFAMMVRSDEELYLAFCSDLQEVIPQSFLHSHFCISKIIFLKNFHLFEAGRTDWPGVLLPAGEVQRGGEGSAGGHDGSMSEGCPGRPSESGEGLGEAVRELRGFRKLYAKHEGLLKAAKEADEQAQKKIQRLEAEKAALQEEASRSAEEIARLGDELEKERAERASLAAAWAIQESEQFANRAIADRDAAIRLFQGLYKHEPSAKVIDEIGTFGFESGQYDERRALYGILQRRIQGFEPKAFSLPELHDEAPVAPFEGI</sequence>
<proteinExistence type="predicted"/>
<feature type="compositionally biased region" description="Polar residues" evidence="2">
    <location>
        <begin position="253"/>
        <end position="262"/>
    </location>
</feature>
<feature type="compositionally biased region" description="Gly residues" evidence="2">
    <location>
        <begin position="336"/>
        <end position="347"/>
    </location>
</feature>
<protein>
    <submittedName>
        <fullName evidence="3">Uncharacterized protein</fullName>
    </submittedName>
</protein>
<dbReference type="AlphaFoldDB" id="A0A484KZJ1"/>
<keyword evidence="1" id="KW-0175">Coiled coil</keyword>
<evidence type="ECO:0000256" key="1">
    <source>
        <dbReference type="SAM" id="Coils"/>
    </source>
</evidence>
<name>A0A484KZJ1_9ASTE</name>
<feature type="region of interest" description="Disordered" evidence="2">
    <location>
        <begin position="219"/>
        <end position="267"/>
    </location>
</feature>
<gene>
    <name evidence="3" type="ORF">CCAM_LOCUS11043</name>
</gene>
<reference evidence="3 4" key="1">
    <citation type="submission" date="2018-04" db="EMBL/GenBank/DDBJ databases">
        <authorList>
            <person name="Vogel A."/>
        </authorList>
    </citation>
    <scope>NUCLEOTIDE SEQUENCE [LARGE SCALE GENOMIC DNA]</scope>
</reference>